<dbReference type="EMBL" id="LKCW01000008">
    <property type="protein sequence ID" value="KPM45406.1"/>
    <property type="molecule type" value="Genomic_DNA"/>
</dbReference>
<dbReference type="InterPro" id="IPR010573">
    <property type="entry name" value="MFS_Str1/Tri12-like"/>
</dbReference>
<evidence type="ECO:0000256" key="1">
    <source>
        <dbReference type="ARBA" id="ARBA00004141"/>
    </source>
</evidence>
<feature type="transmembrane region" description="Helical" evidence="7">
    <location>
        <begin position="257"/>
        <end position="276"/>
    </location>
</feature>
<dbReference type="OrthoDB" id="4161376at2759"/>
<keyword evidence="10" id="KW-1185">Reference proteome</keyword>
<dbReference type="PROSITE" id="PS50850">
    <property type="entry name" value="MFS"/>
    <property type="match status" value="1"/>
</dbReference>
<dbReference type="InterPro" id="IPR036259">
    <property type="entry name" value="MFS_trans_sf"/>
</dbReference>
<comment type="caution">
    <text evidence="9">The sequence shown here is derived from an EMBL/GenBank/DDBJ whole genome shotgun (WGS) entry which is preliminary data.</text>
</comment>
<gene>
    <name evidence="9" type="ORF">AK830_g1218</name>
</gene>
<dbReference type="CDD" id="cd06179">
    <property type="entry name" value="MFS_TRI12_like"/>
    <property type="match status" value="1"/>
</dbReference>
<dbReference type="Proteomes" id="UP000050424">
    <property type="component" value="Unassembled WGS sequence"/>
</dbReference>
<feature type="transmembrane region" description="Helical" evidence="7">
    <location>
        <begin position="124"/>
        <end position="144"/>
    </location>
</feature>
<feature type="transmembrane region" description="Helical" evidence="7">
    <location>
        <begin position="216"/>
        <end position="236"/>
    </location>
</feature>
<evidence type="ECO:0000313" key="9">
    <source>
        <dbReference type="EMBL" id="KPM45406.1"/>
    </source>
</evidence>
<dbReference type="InterPro" id="IPR053791">
    <property type="entry name" value="MFS_Tri12-like"/>
</dbReference>
<dbReference type="Pfam" id="PF06609">
    <property type="entry name" value="TRI12"/>
    <property type="match status" value="1"/>
</dbReference>
<name>A0A0P7BVC9_9HYPO</name>
<feature type="transmembrane region" description="Helical" evidence="7">
    <location>
        <begin position="425"/>
        <end position="448"/>
    </location>
</feature>
<evidence type="ECO:0000256" key="2">
    <source>
        <dbReference type="ARBA" id="ARBA00022448"/>
    </source>
</evidence>
<feature type="transmembrane region" description="Helical" evidence="7">
    <location>
        <begin position="288"/>
        <end position="307"/>
    </location>
</feature>
<keyword evidence="3 7" id="KW-0812">Transmembrane</keyword>
<feature type="transmembrane region" description="Helical" evidence="7">
    <location>
        <begin position="328"/>
        <end position="345"/>
    </location>
</feature>
<dbReference type="PANTHER" id="PTHR23501:SF109">
    <property type="entry name" value="MAJOR FACILITATOR SUPERFAMILY (MFS) PROFILE DOMAIN-CONTAINING PROTEIN-RELATED"/>
    <property type="match status" value="1"/>
</dbReference>
<dbReference type="PANTHER" id="PTHR23501">
    <property type="entry name" value="MAJOR FACILITATOR SUPERFAMILY"/>
    <property type="match status" value="1"/>
</dbReference>
<dbReference type="GO" id="GO:0022857">
    <property type="term" value="F:transmembrane transporter activity"/>
    <property type="evidence" value="ECO:0007669"/>
    <property type="project" value="InterPro"/>
</dbReference>
<feature type="transmembrane region" description="Helical" evidence="7">
    <location>
        <begin position="150"/>
        <end position="169"/>
    </location>
</feature>
<dbReference type="InterPro" id="IPR020846">
    <property type="entry name" value="MFS_dom"/>
</dbReference>
<accession>A0A0P7BVC9</accession>
<evidence type="ECO:0000313" key="10">
    <source>
        <dbReference type="Proteomes" id="UP000050424"/>
    </source>
</evidence>
<feature type="transmembrane region" description="Helical" evidence="7">
    <location>
        <begin position="97"/>
        <end position="117"/>
    </location>
</feature>
<evidence type="ECO:0000259" key="8">
    <source>
        <dbReference type="PROSITE" id="PS50850"/>
    </source>
</evidence>
<protein>
    <recommendedName>
        <fullName evidence="8">Major facilitator superfamily (MFS) profile domain-containing protein</fullName>
    </recommendedName>
</protein>
<feature type="transmembrane region" description="Helical" evidence="7">
    <location>
        <begin position="63"/>
        <end position="85"/>
    </location>
</feature>
<keyword evidence="4 7" id="KW-1133">Transmembrane helix</keyword>
<dbReference type="Gene3D" id="1.20.1250.20">
    <property type="entry name" value="MFS general substrate transporter like domains"/>
    <property type="match status" value="1"/>
</dbReference>
<feature type="transmembrane region" description="Helical" evidence="7">
    <location>
        <begin position="365"/>
        <end position="386"/>
    </location>
</feature>
<feature type="transmembrane region" description="Helical" evidence="7">
    <location>
        <begin position="181"/>
        <end position="204"/>
    </location>
</feature>
<feature type="region of interest" description="Disordered" evidence="6">
    <location>
        <begin position="1"/>
        <end position="44"/>
    </location>
</feature>
<dbReference type="Gene3D" id="1.20.1720.10">
    <property type="entry name" value="Multidrug resistance protein D"/>
    <property type="match status" value="1"/>
</dbReference>
<sequence>MVSPRDAGSQLSEKELAEHTESKPHYGNLSVHASDDENTFEVEEEELPPGYFKSPFFVGSMTGIGLGLMAGVAGFGYAAPILTIINNDIGPDENINWVALTYTLTSAVTLTIIGRVTDIFGRRWVFVGGAFLGIVGSIICATAQSINSLIGGMTIVGIAAASQLSYYYVMGELVPMKYRLIGNAFCYSLTIPGSGLAPVISHAFLKNHPNVGWRGAYYVLIGVNTVSFLCWFFFYHPPTFRMKHGENASVMKYAKDFDYIGTAMYTGGLLVLIMGLNWGGSAYPWKSAHVIGTIVAGVVGLVLFVLWESFAKLKEPLVPMHLFKNHGWNAATILSGLGASVYYAFALVWPSMVTVLYEDGDPMTAAWYSSFVGLFIIIGEVVGGVVAKPIGNLKLQCIITVALSGIFFGATATSTPDSRVRATTFVALGTFFIGWAESLAISIVTIAAWDQSKLGSASGLAGSIRFFISSISATVYTVILRNRLAEEIARKVPRAVMDAGLPSGSVSDFITGVSAGTGFDGIPGVTDSIVAVGVRAYKDANASAYRTVFLASIAFSGVALIASLLLPNVDSLLTGKVASTLHKGRKNEKIVETGDV</sequence>
<organism evidence="9 10">
    <name type="scientific">Neonectria ditissima</name>
    <dbReference type="NCBI Taxonomy" id="78410"/>
    <lineage>
        <taxon>Eukaryota</taxon>
        <taxon>Fungi</taxon>
        <taxon>Dikarya</taxon>
        <taxon>Ascomycota</taxon>
        <taxon>Pezizomycotina</taxon>
        <taxon>Sordariomycetes</taxon>
        <taxon>Hypocreomycetidae</taxon>
        <taxon>Hypocreales</taxon>
        <taxon>Nectriaceae</taxon>
        <taxon>Neonectria</taxon>
    </lineage>
</organism>
<evidence type="ECO:0000256" key="4">
    <source>
        <dbReference type="ARBA" id="ARBA00022989"/>
    </source>
</evidence>
<evidence type="ECO:0000256" key="7">
    <source>
        <dbReference type="SAM" id="Phobius"/>
    </source>
</evidence>
<keyword evidence="2" id="KW-0813">Transport</keyword>
<keyword evidence="5 7" id="KW-0472">Membrane</keyword>
<evidence type="ECO:0000256" key="5">
    <source>
        <dbReference type="ARBA" id="ARBA00023136"/>
    </source>
</evidence>
<feature type="domain" description="Major facilitator superfamily (MFS) profile" evidence="8">
    <location>
        <begin position="51"/>
        <end position="571"/>
    </location>
</feature>
<dbReference type="AlphaFoldDB" id="A0A0P7BVC9"/>
<evidence type="ECO:0000256" key="3">
    <source>
        <dbReference type="ARBA" id="ARBA00022692"/>
    </source>
</evidence>
<proteinExistence type="predicted"/>
<dbReference type="GO" id="GO:0005886">
    <property type="term" value="C:plasma membrane"/>
    <property type="evidence" value="ECO:0007669"/>
    <property type="project" value="TreeGrafter"/>
</dbReference>
<comment type="subcellular location">
    <subcellularLocation>
        <location evidence="1">Membrane</location>
        <topology evidence="1">Multi-pass membrane protein</topology>
    </subcellularLocation>
</comment>
<feature type="transmembrane region" description="Helical" evidence="7">
    <location>
        <begin position="460"/>
        <end position="479"/>
    </location>
</feature>
<reference evidence="9 10" key="1">
    <citation type="submission" date="2015-09" db="EMBL/GenBank/DDBJ databases">
        <title>Draft genome of a European isolate of the apple canker pathogen Neonectria ditissima.</title>
        <authorList>
            <person name="Gomez-Cortecero A."/>
            <person name="Harrison R.J."/>
            <person name="Armitage A.D."/>
        </authorList>
    </citation>
    <scope>NUCLEOTIDE SEQUENCE [LARGE SCALE GENOMIC DNA]</scope>
    <source>
        <strain evidence="9 10">R09/05</strain>
    </source>
</reference>
<feature type="compositionally biased region" description="Basic and acidic residues" evidence="6">
    <location>
        <begin position="12"/>
        <end position="24"/>
    </location>
</feature>
<feature type="transmembrane region" description="Helical" evidence="7">
    <location>
        <begin position="544"/>
        <end position="566"/>
    </location>
</feature>
<dbReference type="SUPFAM" id="SSF103473">
    <property type="entry name" value="MFS general substrate transporter"/>
    <property type="match status" value="2"/>
</dbReference>
<evidence type="ECO:0000256" key="6">
    <source>
        <dbReference type="SAM" id="MobiDB-lite"/>
    </source>
</evidence>